<keyword evidence="1" id="KW-0472">Membrane</keyword>
<accession>A0A0G1BGE3</accession>
<dbReference type="Proteomes" id="UP000034951">
    <property type="component" value="Unassembled WGS sequence"/>
</dbReference>
<feature type="transmembrane region" description="Helical" evidence="1">
    <location>
        <begin position="58"/>
        <end position="79"/>
    </location>
</feature>
<evidence type="ECO:0000313" key="3">
    <source>
        <dbReference type="Proteomes" id="UP000034951"/>
    </source>
</evidence>
<keyword evidence="1" id="KW-1133">Transmembrane helix</keyword>
<evidence type="ECO:0000313" key="2">
    <source>
        <dbReference type="EMBL" id="KKS45386.1"/>
    </source>
</evidence>
<name>A0A0G1BGE3_9BACT</name>
<feature type="transmembrane region" description="Helical" evidence="1">
    <location>
        <begin position="85"/>
        <end position="104"/>
    </location>
</feature>
<comment type="caution">
    <text evidence="2">The sequence shown here is derived from an EMBL/GenBank/DDBJ whole genome shotgun (WGS) entry which is preliminary data.</text>
</comment>
<keyword evidence="1" id="KW-0812">Transmembrane</keyword>
<dbReference type="AlphaFoldDB" id="A0A0G1BGE3"/>
<protein>
    <submittedName>
        <fullName evidence="2">Uncharacterized protein</fullName>
    </submittedName>
</protein>
<evidence type="ECO:0000256" key="1">
    <source>
        <dbReference type="SAM" id="Phobius"/>
    </source>
</evidence>
<proteinExistence type="predicted"/>
<organism evidence="2 3">
    <name type="scientific">Candidatus Azambacteria bacterium GW2011_GWA1_42_19</name>
    <dbReference type="NCBI Taxonomy" id="1618609"/>
    <lineage>
        <taxon>Bacteria</taxon>
        <taxon>Candidatus Azamiibacteriota</taxon>
    </lineage>
</organism>
<gene>
    <name evidence="2" type="ORF">UV10_C0026G0004</name>
</gene>
<sequence>MAPKSPYDYYAHLVPPPGIYLKECPGCSSYIWEKAEKCPHCGYTLEIERIEFEKKKPILAVFGFSTAVLVTLTWGLHLFSGSKHLQIVFGLLAIISYLFYEYILHRK</sequence>
<dbReference type="EMBL" id="LCDE01000026">
    <property type="protein sequence ID" value="KKS45386.1"/>
    <property type="molecule type" value="Genomic_DNA"/>
</dbReference>
<reference evidence="2 3" key="1">
    <citation type="journal article" date="2015" name="Nature">
        <title>rRNA introns, odd ribosomes, and small enigmatic genomes across a large radiation of phyla.</title>
        <authorList>
            <person name="Brown C.T."/>
            <person name="Hug L.A."/>
            <person name="Thomas B.C."/>
            <person name="Sharon I."/>
            <person name="Castelle C.J."/>
            <person name="Singh A."/>
            <person name="Wilkins M.J."/>
            <person name="Williams K.H."/>
            <person name="Banfield J.F."/>
        </authorList>
    </citation>
    <scope>NUCLEOTIDE SEQUENCE [LARGE SCALE GENOMIC DNA]</scope>
</reference>